<dbReference type="RefSeq" id="WP_170085885.1">
    <property type="nucleotide sequence ID" value="NZ_CP047972.1"/>
</dbReference>
<gene>
    <name evidence="4" type="ORF">COOX1_2243</name>
</gene>
<sequence length="131" mass="15698">MSRQYTISDLAQMYDTTTRTIRYYEELGLLRPEREGSRRVYSERDRVRLQLILRGRRLGFHLDEIQELLDLYDLDPTEVYQLREVIRKGDEKLVQIEAQIRDLEAIREELLDLRARMERLLAEKIRGGAES</sequence>
<dbReference type="EMBL" id="LR792683">
    <property type="protein sequence ID" value="CAB3394096.1"/>
    <property type="molecule type" value="Genomic_DNA"/>
</dbReference>
<evidence type="ECO:0000259" key="3">
    <source>
        <dbReference type="PROSITE" id="PS50937"/>
    </source>
</evidence>
<proteinExistence type="predicted"/>
<dbReference type="GO" id="GO:0003677">
    <property type="term" value="F:DNA binding"/>
    <property type="evidence" value="ECO:0007669"/>
    <property type="project" value="UniProtKB-KW"/>
</dbReference>
<dbReference type="InterPro" id="IPR047057">
    <property type="entry name" value="MerR_fam"/>
</dbReference>
<dbReference type="Gene3D" id="1.10.1660.10">
    <property type="match status" value="1"/>
</dbReference>
<organism evidence="4 5">
    <name type="scientific">Kyrpidia spormannii</name>
    <dbReference type="NCBI Taxonomy" id="2055160"/>
    <lineage>
        <taxon>Bacteria</taxon>
        <taxon>Bacillati</taxon>
        <taxon>Bacillota</taxon>
        <taxon>Bacilli</taxon>
        <taxon>Bacillales</taxon>
        <taxon>Alicyclobacillaceae</taxon>
        <taxon>Kyrpidia</taxon>
    </lineage>
</organism>
<dbReference type="InterPro" id="IPR000551">
    <property type="entry name" value="MerR-type_HTH_dom"/>
</dbReference>
<evidence type="ECO:0000313" key="5">
    <source>
        <dbReference type="Proteomes" id="UP000502196"/>
    </source>
</evidence>
<feature type="coiled-coil region" evidence="2">
    <location>
        <begin position="86"/>
        <end position="123"/>
    </location>
</feature>
<evidence type="ECO:0000256" key="2">
    <source>
        <dbReference type="SAM" id="Coils"/>
    </source>
</evidence>
<dbReference type="InterPro" id="IPR009061">
    <property type="entry name" value="DNA-bd_dom_put_sf"/>
</dbReference>
<dbReference type="PANTHER" id="PTHR30204:SF58">
    <property type="entry name" value="HTH-TYPE TRANSCRIPTIONAL REGULATOR YFMP"/>
    <property type="match status" value="1"/>
</dbReference>
<reference evidence="4 5" key="1">
    <citation type="submission" date="2020-04" db="EMBL/GenBank/DDBJ databases">
        <authorList>
            <person name="Hogendoorn C."/>
        </authorList>
    </citation>
    <scope>NUCLEOTIDE SEQUENCE [LARGE SCALE GENOMIC DNA]</scope>
    <source>
        <strain evidence="4">COOX1</strain>
    </source>
</reference>
<dbReference type="Pfam" id="PF13411">
    <property type="entry name" value="MerR_1"/>
    <property type="match status" value="1"/>
</dbReference>
<name>A0A6F9EC87_9BACL</name>
<dbReference type="AlphaFoldDB" id="A0A6F9EC87"/>
<accession>A0A6F9EC87</accession>
<dbReference type="CDD" id="cd04776">
    <property type="entry name" value="HTH_GnyR"/>
    <property type="match status" value="1"/>
</dbReference>
<dbReference type="Proteomes" id="UP000502196">
    <property type="component" value="Chromosome"/>
</dbReference>
<evidence type="ECO:0000256" key="1">
    <source>
        <dbReference type="ARBA" id="ARBA00023125"/>
    </source>
</evidence>
<protein>
    <submittedName>
        <fullName evidence="4">MerR family transcriptional regulator</fullName>
    </submittedName>
</protein>
<feature type="domain" description="HTH merR-type" evidence="3">
    <location>
        <begin position="4"/>
        <end position="71"/>
    </location>
</feature>
<keyword evidence="1" id="KW-0238">DNA-binding</keyword>
<evidence type="ECO:0000313" key="4">
    <source>
        <dbReference type="EMBL" id="CAB3394096.1"/>
    </source>
</evidence>
<dbReference type="PROSITE" id="PS50937">
    <property type="entry name" value="HTH_MERR_2"/>
    <property type="match status" value="1"/>
</dbReference>
<keyword evidence="2" id="KW-0175">Coiled coil</keyword>
<dbReference type="SUPFAM" id="SSF46955">
    <property type="entry name" value="Putative DNA-binding domain"/>
    <property type="match status" value="1"/>
</dbReference>
<dbReference type="GO" id="GO:0003700">
    <property type="term" value="F:DNA-binding transcription factor activity"/>
    <property type="evidence" value="ECO:0007669"/>
    <property type="project" value="InterPro"/>
</dbReference>
<dbReference type="PANTHER" id="PTHR30204">
    <property type="entry name" value="REDOX-CYCLING DRUG-SENSING TRANSCRIPTIONAL ACTIVATOR SOXR"/>
    <property type="match status" value="1"/>
</dbReference>
<dbReference type="SMART" id="SM00422">
    <property type="entry name" value="HTH_MERR"/>
    <property type="match status" value="1"/>
</dbReference>